<evidence type="ECO:0000259" key="8">
    <source>
        <dbReference type="PROSITE" id="PS50011"/>
    </source>
</evidence>
<keyword evidence="10" id="KW-1185">Reference proteome</keyword>
<organism evidence="9 10">
    <name type="scientific">Planoprotostelium fungivorum</name>
    <dbReference type="NCBI Taxonomy" id="1890364"/>
    <lineage>
        <taxon>Eukaryota</taxon>
        <taxon>Amoebozoa</taxon>
        <taxon>Evosea</taxon>
        <taxon>Variosea</taxon>
        <taxon>Cavosteliida</taxon>
        <taxon>Cavosteliaceae</taxon>
        <taxon>Planoprotostelium</taxon>
    </lineage>
</organism>
<dbReference type="AlphaFoldDB" id="A0A2P6NG33"/>
<dbReference type="InterPro" id="IPR011009">
    <property type="entry name" value="Kinase-like_dom_sf"/>
</dbReference>
<accession>A0A2P6NG33</accession>
<evidence type="ECO:0000256" key="5">
    <source>
        <dbReference type="ARBA" id="ARBA00047899"/>
    </source>
</evidence>
<dbReference type="Gene3D" id="1.10.510.10">
    <property type="entry name" value="Transferase(Phosphotransferase) domain 1"/>
    <property type="match status" value="1"/>
</dbReference>
<feature type="region of interest" description="Disordered" evidence="7">
    <location>
        <begin position="156"/>
        <end position="189"/>
    </location>
</feature>
<dbReference type="STRING" id="1890364.A0A2P6NG33"/>
<dbReference type="PROSITE" id="PS50011">
    <property type="entry name" value="PROTEIN_KINASE_DOM"/>
    <property type="match status" value="1"/>
</dbReference>
<keyword evidence="3" id="KW-0418">Kinase</keyword>
<protein>
    <recommendedName>
        <fullName evidence="8">Protein kinase domain-containing protein</fullName>
    </recommendedName>
</protein>
<keyword evidence="1" id="KW-0808">Transferase</keyword>
<evidence type="ECO:0000256" key="4">
    <source>
        <dbReference type="ARBA" id="ARBA00022840"/>
    </source>
</evidence>
<feature type="compositionally biased region" description="Basic and acidic residues" evidence="7">
    <location>
        <begin position="79"/>
        <end position="89"/>
    </location>
</feature>
<evidence type="ECO:0000313" key="9">
    <source>
        <dbReference type="EMBL" id="PRP82918.1"/>
    </source>
</evidence>
<feature type="compositionally biased region" description="Acidic residues" evidence="7">
    <location>
        <begin position="174"/>
        <end position="187"/>
    </location>
</feature>
<sequence>MNHTFSTFLKEDCVTRATGVFIWIWAKIHLRSARLYRLSVTTETSVAKCHKPDTRRGHYSNPNNRKMIEAYLDVVPQSPRKEDEKKNTAIEDYAENPGAGCSSSEDSDSESEEEEKKKSKKISGPSEAIDAYGNGYIENGVPSITITGLPESYTLEENGTTYLPNPSEKSGTSSEDESSDSEDDEERQVELATANFLNKERLEDESNSLEVQFKDVHITTAFCQYQNYVTSKATSWKVPLLIKQFNWPSDQHEEFAREARNLRHLRHSNILLFVGYTIGPCCLLFEAVDGGSLRQLMEDRGLRITHEQILNMLISVAQAMSYLHSQNPPVLHQRLTAESILIGDNFNKVRVTNFGNIVEYESDVSIRLLTLDSSSSKPNNVVYPWEWNVDFTTKSDAFMFAVVVWECVTRRLAHTACQTEEFQLSPEMKEYYGIDKATRRTLHPPKFGPPFLLKLMEDCMLIDPEKRPTFHEIRTKLEEMRPYFFPDKQTSAKFTGLDLAFQRDLQSVHFHSPDFSTDDPQLKVRYIRSFCTVSVQQKIIKLNAPLMKLMQKRGTAGGLTMHSSYGLYKNYMMYDKLEDVKEADYMAKTLGFEFYQMLEEKSDTRCERTLMEVNDWCVKPGANYAVVHSITIPPKSDREVRRAIHRHVVPDLKEKSYWHGMLFIFNPAKENIQMIHFLKSSSSLLDMQNEGEFQKISLVLLQECRVYSIPYFEGYNLGISWVRNTRINDGEASTNK</sequence>
<evidence type="ECO:0000256" key="1">
    <source>
        <dbReference type="ARBA" id="ARBA00022679"/>
    </source>
</evidence>
<dbReference type="InterPro" id="IPR051681">
    <property type="entry name" value="Ser/Thr_Kinases-Pseudokinases"/>
</dbReference>
<keyword evidence="4" id="KW-0067">ATP-binding</keyword>
<dbReference type="InterPro" id="IPR001245">
    <property type="entry name" value="Ser-Thr/Tyr_kinase_cat_dom"/>
</dbReference>
<dbReference type="Pfam" id="PF07714">
    <property type="entry name" value="PK_Tyr_Ser-Thr"/>
    <property type="match status" value="1"/>
</dbReference>
<dbReference type="SUPFAM" id="SSF56112">
    <property type="entry name" value="Protein kinase-like (PK-like)"/>
    <property type="match status" value="1"/>
</dbReference>
<dbReference type="PANTHER" id="PTHR44329">
    <property type="entry name" value="SERINE/THREONINE-PROTEIN KINASE TNNI3K-RELATED"/>
    <property type="match status" value="1"/>
</dbReference>
<evidence type="ECO:0000256" key="7">
    <source>
        <dbReference type="SAM" id="MobiDB-lite"/>
    </source>
</evidence>
<comment type="catalytic activity">
    <reaction evidence="5">
        <text>L-threonyl-[protein] + ATP = O-phospho-L-threonyl-[protein] + ADP + H(+)</text>
        <dbReference type="Rhea" id="RHEA:46608"/>
        <dbReference type="Rhea" id="RHEA-COMP:11060"/>
        <dbReference type="Rhea" id="RHEA-COMP:11605"/>
        <dbReference type="ChEBI" id="CHEBI:15378"/>
        <dbReference type="ChEBI" id="CHEBI:30013"/>
        <dbReference type="ChEBI" id="CHEBI:30616"/>
        <dbReference type="ChEBI" id="CHEBI:61977"/>
        <dbReference type="ChEBI" id="CHEBI:456216"/>
        <dbReference type="EC" id="2.7.11.1"/>
    </reaction>
</comment>
<dbReference type="Proteomes" id="UP000241769">
    <property type="component" value="Unassembled WGS sequence"/>
</dbReference>
<feature type="domain" description="Protein kinase" evidence="8">
    <location>
        <begin position="185"/>
        <end position="484"/>
    </location>
</feature>
<comment type="caution">
    <text evidence="9">The sequence shown here is derived from an EMBL/GenBank/DDBJ whole genome shotgun (WGS) entry which is preliminary data.</text>
</comment>
<evidence type="ECO:0000256" key="6">
    <source>
        <dbReference type="ARBA" id="ARBA00048679"/>
    </source>
</evidence>
<dbReference type="InParanoid" id="A0A2P6NG33"/>
<keyword evidence="2" id="KW-0547">Nucleotide-binding</keyword>
<dbReference type="GO" id="GO:0004674">
    <property type="term" value="F:protein serine/threonine kinase activity"/>
    <property type="evidence" value="ECO:0007669"/>
    <property type="project" value="UniProtKB-EC"/>
</dbReference>
<dbReference type="GO" id="GO:0005524">
    <property type="term" value="F:ATP binding"/>
    <property type="evidence" value="ECO:0007669"/>
    <property type="project" value="UniProtKB-KW"/>
</dbReference>
<comment type="catalytic activity">
    <reaction evidence="6">
        <text>L-seryl-[protein] + ATP = O-phospho-L-seryl-[protein] + ADP + H(+)</text>
        <dbReference type="Rhea" id="RHEA:17989"/>
        <dbReference type="Rhea" id="RHEA-COMP:9863"/>
        <dbReference type="Rhea" id="RHEA-COMP:11604"/>
        <dbReference type="ChEBI" id="CHEBI:15378"/>
        <dbReference type="ChEBI" id="CHEBI:29999"/>
        <dbReference type="ChEBI" id="CHEBI:30616"/>
        <dbReference type="ChEBI" id="CHEBI:83421"/>
        <dbReference type="ChEBI" id="CHEBI:456216"/>
        <dbReference type="EC" id="2.7.11.1"/>
    </reaction>
</comment>
<dbReference type="EMBL" id="MDYQ01000093">
    <property type="protein sequence ID" value="PRP82918.1"/>
    <property type="molecule type" value="Genomic_DNA"/>
</dbReference>
<dbReference type="InterPro" id="IPR000719">
    <property type="entry name" value="Prot_kinase_dom"/>
</dbReference>
<evidence type="ECO:0000256" key="2">
    <source>
        <dbReference type="ARBA" id="ARBA00022741"/>
    </source>
</evidence>
<feature type="compositionally biased region" description="Polar residues" evidence="7">
    <location>
        <begin position="156"/>
        <end position="172"/>
    </location>
</feature>
<dbReference type="OrthoDB" id="10261027at2759"/>
<gene>
    <name evidence="9" type="ORF">PROFUN_06695</name>
</gene>
<feature type="region of interest" description="Disordered" evidence="7">
    <location>
        <begin position="75"/>
        <end position="128"/>
    </location>
</feature>
<dbReference type="PANTHER" id="PTHR44329:SF288">
    <property type="entry name" value="MITOGEN-ACTIVATED PROTEIN KINASE KINASE KINASE 20"/>
    <property type="match status" value="1"/>
</dbReference>
<evidence type="ECO:0000256" key="3">
    <source>
        <dbReference type="ARBA" id="ARBA00022777"/>
    </source>
</evidence>
<name>A0A2P6NG33_9EUKA</name>
<evidence type="ECO:0000313" key="10">
    <source>
        <dbReference type="Proteomes" id="UP000241769"/>
    </source>
</evidence>
<reference evidence="9 10" key="1">
    <citation type="journal article" date="2018" name="Genome Biol. Evol.">
        <title>Multiple Roots of Fruiting Body Formation in Amoebozoa.</title>
        <authorList>
            <person name="Hillmann F."/>
            <person name="Forbes G."/>
            <person name="Novohradska S."/>
            <person name="Ferling I."/>
            <person name="Riege K."/>
            <person name="Groth M."/>
            <person name="Westermann M."/>
            <person name="Marz M."/>
            <person name="Spaller T."/>
            <person name="Winckler T."/>
            <person name="Schaap P."/>
            <person name="Glockner G."/>
        </authorList>
    </citation>
    <scope>NUCLEOTIDE SEQUENCE [LARGE SCALE GENOMIC DNA]</scope>
    <source>
        <strain evidence="9 10">Jena</strain>
    </source>
</reference>
<proteinExistence type="predicted"/>